<dbReference type="InterPro" id="IPR037523">
    <property type="entry name" value="VOC_core"/>
</dbReference>
<proteinExistence type="predicted"/>
<reference evidence="2 3" key="1">
    <citation type="submission" date="2015-11" db="EMBL/GenBank/DDBJ databases">
        <title>Sequence of Pedobacter ginsenosidimutans.</title>
        <authorList>
            <person name="Carson E."/>
            <person name="Keyser V."/>
            <person name="Newman J."/>
            <person name="Miller J."/>
        </authorList>
    </citation>
    <scope>NUCLEOTIDE SEQUENCE [LARGE SCALE GENOMIC DNA]</scope>
    <source>
        <strain evidence="2 3">KACC 14530</strain>
    </source>
</reference>
<protein>
    <submittedName>
        <fullName evidence="2">Extradiol dioxygenase</fullName>
    </submittedName>
</protein>
<dbReference type="GO" id="GO:0051213">
    <property type="term" value="F:dioxygenase activity"/>
    <property type="evidence" value="ECO:0007669"/>
    <property type="project" value="UniProtKB-KW"/>
</dbReference>
<gene>
    <name evidence="2" type="ORF">ASU31_22810</name>
</gene>
<accession>A0A0T5VIU1</accession>
<sequence length="138" mass="15318">MIKSLWINLPVKDINKSKAFFTQLGFTLNLQYGAREDSACFLVGESNLAIMLFEEALYEGFAGTNIADKRKGGEVLFSFDAESPEEVDELAQKVIAAGGTLYAEPGYKDGWMYGCGFVDLDGQRWSILYMDMSKMPLG</sequence>
<evidence type="ECO:0000259" key="1">
    <source>
        <dbReference type="PROSITE" id="PS51819"/>
    </source>
</evidence>
<dbReference type="RefSeq" id="WP_057934556.1">
    <property type="nucleotide sequence ID" value="NZ_LMZQ01000032.1"/>
</dbReference>
<dbReference type="Proteomes" id="UP000051950">
    <property type="component" value="Unassembled WGS sequence"/>
</dbReference>
<dbReference type="InterPro" id="IPR053863">
    <property type="entry name" value="Glyoxy/Ble-like_N"/>
</dbReference>
<dbReference type="Gene3D" id="3.10.180.10">
    <property type="entry name" value="2,3-Dihydroxybiphenyl 1,2-Dioxygenase, domain 1"/>
    <property type="match status" value="1"/>
</dbReference>
<keyword evidence="3" id="KW-1185">Reference proteome</keyword>
<dbReference type="PANTHER" id="PTHR36503">
    <property type="entry name" value="BLR2520 PROTEIN"/>
    <property type="match status" value="1"/>
</dbReference>
<organism evidence="2 3">
    <name type="scientific">Pedobacter ginsenosidimutans</name>
    <dbReference type="NCBI Taxonomy" id="687842"/>
    <lineage>
        <taxon>Bacteria</taxon>
        <taxon>Pseudomonadati</taxon>
        <taxon>Bacteroidota</taxon>
        <taxon>Sphingobacteriia</taxon>
        <taxon>Sphingobacteriales</taxon>
        <taxon>Sphingobacteriaceae</taxon>
        <taxon>Pedobacter</taxon>
    </lineage>
</organism>
<dbReference type="InterPro" id="IPR029068">
    <property type="entry name" value="Glyas_Bleomycin-R_OHBP_Dase"/>
</dbReference>
<dbReference type="Pfam" id="PF22677">
    <property type="entry name" value="Ble-like_N"/>
    <property type="match status" value="1"/>
</dbReference>
<keyword evidence="2" id="KW-0560">Oxidoreductase</keyword>
<dbReference type="AlphaFoldDB" id="A0A0T5VIU1"/>
<comment type="caution">
    <text evidence="2">The sequence shown here is derived from an EMBL/GenBank/DDBJ whole genome shotgun (WGS) entry which is preliminary data.</text>
</comment>
<evidence type="ECO:0000313" key="2">
    <source>
        <dbReference type="EMBL" id="KRT13787.1"/>
    </source>
</evidence>
<dbReference type="EMBL" id="LMZQ01000032">
    <property type="protein sequence ID" value="KRT13787.1"/>
    <property type="molecule type" value="Genomic_DNA"/>
</dbReference>
<dbReference type="PROSITE" id="PS51819">
    <property type="entry name" value="VOC"/>
    <property type="match status" value="1"/>
</dbReference>
<feature type="domain" description="VOC" evidence="1">
    <location>
        <begin position="3"/>
        <end position="130"/>
    </location>
</feature>
<dbReference type="PANTHER" id="PTHR36503:SF2">
    <property type="entry name" value="BLR2408 PROTEIN"/>
    <property type="match status" value="1"/>
</dbReference>
<dbReference type="SUPFAM" id="SSF54593">
    <property type="entry name" value="Glyoxalase/Bleomycin resistance protein/Dihydroxybiphenyl dioxygenase"/>
    <property type="match status" value="1"/>
</dbReference>
<keyword evidence="2" id="KW-0223">Dioxygenase</keyword>
<evidence type="ECO:0000313" key="3">
    <source>
        <dbReference type="Proteomes" id="UP000051950"/>
    </source>
</evidence>
<name>A0A0T5VIU1_9SPHI</name>
<dbReference type="STRING" id="687842.ASU31_22810"/>
<dbReference type="OrthoDB" id="9798430at2"/>